<proteinExistence type="predicted"/>
<comment type="caution">
    <text evidence="1">The sequence shown here is derived from an EMBL/GenBank/DDBJ whole genome shotgun (WGS) entry which is preliminary data.</text>
</comment>
<dbReference type="EMBL" id="LHZB01000102">
    <property type="protein sequence ID" value="KXV02139.1"/>
    <property type="molecule type" value="Genomic_DNA"/>
</dbReference>
<name>A0A149QXV4_9PROT</name>
<dbReference type="Proteomes" id="UP000075573">
    <property type="component" value="Unassembled WGS sequence"/>
</dbReference>
<sequence>MLDQAETLSRWLVSLLEPEFEEPPEVVSEMMLPWASSTMVVVEPSAFSLVVVVSCVDDVPLDDEDALEEDALLVLYRLLMVEEPMEEMLVMRKRLR</sequence>
<dbReference type="AlphaFoldDB" id="A0A149QXV4"/>
<accession>A0A149QXV4</accession>
<protein>
    <submittedName>
        <fullName evidence="1">Uncharacterized protein</fullName>
    </submittedName>
</protein>
<evidence type="ECO:0000313" key="1">
    <source>
        <dbReference type="EMBL" id="KXV02139.1"/>
    </source>
</evidence>
<organism evidence="1 2">
    <name type="scientific">Gluconobacter potus</name>
    <dbReference type="NCBI Taxonomy" id="2724927"/>
    <lineage>
        <taxon>Bacteria</taxon>
        <taxon>Pseudomonadati</taxon>
        <taxon>Pseudomonadota</taxon>
        <taxon>Alphaproteobacteria</taxon>
        <taxon>Acetobacterales</taxon>
        <taxon>Acetobacteraceae</taxon>
        <taxon>Gluconobacter</taxon>
    </lineage>
</organism>
<reference evidence="1 2" key="1">
    <citation type="submission" date="2015-06" db="EMBL/GenBank/DDBJ databases">
        <title>Improved classification and identification of acetic acid bacteria using matrix-assisted laser desorption/ionization time-of-flight mass spectrometry; Gluconobacter nephelii and Gluconobacter uchimurae are later heterotypic synonyms of Gluconobacter japonicus and Gluconobacter oxydans, respectively.</title>
        <authorList>
            <person name="Li L."/>
            <person name="Cleenwerck I."/>
            <person name="De Vuyst L."/>
            <person name="Vandamme P."/>
        </authorList>
    </citation>
    <scope>NUCLEOTIDE SEQUENCE [LARGE SCALE GENOMIC DNA]</scope>
    <source>
        <strain evidence="1 2">LMG 1764</strain>
    </source>
</reference>
<gene>
    <name evidence="1" type="ORF">AD929_03775</name>
</gene>
<evidence type="ECO:0000313" key="2">
    <source>
        <dbReference type="Proteomes" id="UP000075573"/>
    </source>
</evidence>